<dbReference type="PANTHER" id="PTHR33540">
    <property type="entry name" value="TRNA THREONYLCARBAMOYLADENOSINE BIOSYNTHESIS PROTEIN TSAE"/>
    <property type="match status" value="1"/>
</dbReference>
<comment type="caution">
    <text evidence="4">The sequence shown here is derived from an EMBL/GenBank/DDBJ whole genome shotgun (WGS) entry which is preliminary data.</text>
</comment>
<dbReference type="Proteomes" id="UP000254720">
    <property type="component" value="Unassembled WGS sequence"/>
</dbReference>
<evidence type="ECO:0000256" key="2">
    <source>
        <dbReference type="ARBA" id="ARBA00022840"/>
    </source>
</evidence>
<keyword evidence="5" id="KW-1185">Reference proteome</keyword>
<name>A0A370GEF6_9COXI</name>
<accession>A0A370GEF6</accession>
<reference evidence="4 5" key="1">
    <citation type="submission" date="2018-07" db="EMBL/GenBank/DDBJ databases">
        <title>Genomic Encyclopedia of Type Strains, Phase IV (KMG-IV): sequencing the most valuable type-strain genomes for metagenomic binning, comparative biology and taxonomic classification.</title>
        <authorList>
            <person name="Goeker M."/>
        </authorList>
    </citation>
    <scope>NUCLEOTIDE SEQUENCE [LARGE SCALE GENOMIC DNA]</scope>
    <source>
        <strain evidence="4 5">DSM 16500</strain>
    </source>
</reference>
<sequence length="345" mass="39829">MESTGVLKTAGREEALVEWLRHACRSKDIVLQPIPGDASFRRYFRLYTETGPFIVMDAPPSHEDCRPFVAIAKALRATGLHAPAILHENLEAGFLLMTDFGDLTYLQSLQAGNADELYQRALRALAVLQRIRSVPGRTIPLFTPDFMRKEWEWHKEWFLQKLLGLSLTDNEKELDTCYDLLVASASAQPQVFMHRDYHSANLMVLPDQQVGILDFQDAFIGPVTYDVVSLLRDCYIDWPPEQVRHWASAYWQMLQAEEAFRDTDSETFLRWFDLMGIQRHLKALLTFARKHVRDHQPQYLRHVPRTLNYLLQVSARYPELAVLHDYLTASVEPAFLNKKVSLCVP</sequence>
<dbReference type="InterPro" id="IPR011009">
    <property type="entry name" value="Kinase-like_dom_sf"/>
</dbReference>
<dbReference type="GO" id="GO:0005524">
    <property type="term" value="F:ATP binding"/>
    <property type="evidence" value="ECO:0007669"/>
    <property type="project" value="UniProtKB-KW"/>
</dbReference>
<evidence type="ECO:0000259" key="3">
    <source>
        <dbReference type="Pfam" id="PF01636"/>
    </source>
</evidence>
<dbReference type="SUPFAM" id="SSF56112">
    <property type="entry name" value="Protein kinase-like (PK-like)"/>
    <property type="match status" value="1"/>
</dbReference>
<dbReference type="OrthoDB" id="9809275at2"/>
<protein>
    <recommendedName>
        <fullName evidence="3">Aminoglycoside phosphotransferase domain-containing protein</fullName>
    </recommendedName>
</protein>
<organism evidence="4 5">
    <name type="scientific">Aquicella lusitana</name>
    <dbReference type="NCBI Taxonomy" id="254246"/>
    <lineage>
        <taxon>Bacteria</taxon>
        <taxon>Pseudomonadati</taxon>
        <taxon>Pseudomonadota</taxon>
        <taxon>Gammaproteobacteria</taxon>
        <taxon>Legionellales</taxon>
        <taxon>Coxiellaceae</taxon>
        <taxon>Aquicella</taxon>
    </lineage>
</organism>
<dbReference type="AlphaFoldDB" id="A0A370GEF6"/>
<dbReference type="RefSeq" id="WP_114834897.1">
    <property type="nucleotide sequence ID" value="NZ_LR699114.1"/>
</dbReference>
<keyword evidence="1" id="KW-0547">Nucleotide-binding</keyword>
<proteinExistence type="predicted"/>
<dbReference type="Gene3D" id="3.30.200.20">
    <property type="entry name" value="Phosphorylase Kinase, domain 1"/>
    <property type="match status" value="1"/>
</dbReference>
<gene>
    <name evidence="4" type="ORF">C8D86_1197</name>
</gene>
<feature type="domain" description="Aminoglycoside phosphotransferase" evidence="3">
    <location>
        <begin position="31"/>
        <end position="254"/>
    </location>
</feature>
<dbReference type="PANTHER" id="PTHR33540:SF1">
    <property type="entry name" value="N-ACETYLMURAMATE_N-ACETYLGLUCOSAMINE KINASE"/>
    <property type="match status" value="1"/>
</dbReference>
<keyword evidence="2" id="KW-0067">ATP-binding</keyword>
<evidence type="ECO:0000313" key="4">
    <source>
        <dbReference type="EMBL" id="RDI41489.1"/>
    </source>
</evidence>
<dbReference type="InterPro" id="IPR002575">
    <property type="entry name" value="Aminoglycoside_PTrfase"/>
</dbReference>
<dbReference type="EMBL" id="QQAX01000019">
    <property type="protein sequence ID" value="RDI41489.1"/>
    <property type="molecule type" value="Genomic_DNA"/>
</dbReference>
<dbReference type="Pfam" id="PF01636">
    <property type="entry name" value="APH"/>
    <property type="match status" value="1"/>
</dbReference>
<evidence type="ECO:0000256" key="1">
    <source>
        <dbReference type="ARBA" id="ARBA00022741"/>
    </source>
</evidence>
<evidence type="ECO:0000313" key="5">
    <source>
        <dbReference type="Proteomes" id="UP000254720"/>
    </source>
</evidence>
<dbReference type="Gene3D" id="3.90.1200.10">
    <property type="match status" value="1"/>
</dbReference>